<keyword evidence="7" id="KW-0812">Transmembrane</keyword>
<dbReference type="PROSITE" id="PS51352">
    <property type="entry name" value="THIOREDOXIN_2"/>
    <property type="match status" value="1"/>
</dbReference>
<dbReference type="STRING" id="655353.SAMN04488056_11181"/>
<dbReference type="InterPro" id="IPR017937">
    <property type="entry name" value="Thioredoxin_CS"/>
</dbReference>
<proteinExistence type="inferred from homology"/>
<dbReference type="PROSITE" id="PS00194">
    <property type="entry name" value="THIOREDOXIN_1"/>
    <property type="match status" value="1"/>
</dbReference>
<sequence length="217" mass="24209">MSEDNKSPENQTTEQAPSEEAAPSKRGFNIFILLPLLIFVGMALLFGYQMQFGRNPNEVPSVLINKPAPEFDLPPLDASFGIRRPDGGIIPGFKTEDFKEKVAVVNVWASWCPTCRDEHPLLIEMTNDNRFDLIGLAYKDEPANSARFLKNHGNPFDKVGMDVSGRVGIDWGVYGAPETFIVDKKGIIRYKHIGALTKRSIAENFMPKLEKILAEAN</sequence>
<keyword evidence="7" id="KW-0472">Membrane</keyword>
<keyword evidence="7" id="KW-1133">Transmembrane helix</keyword>
<dbReference type="Proteomes" id="UP000199236">
    <property type="component" value="Unassembled WGS sequence"/>
</dbReference>
<dbReference type="InterPro" id="IPR036249">
    <property type="entry name" value="Thioredoxin-like_sf"/>
</dbReference>
<dbReference type="InterPro" id="IPR013766">
    <property type="entry name" value="Thioredoxin_domain"/>
</dbReference>
<gene>
    <name evidence="9" type="ORF">SAMN04488056_11181</name>
</gene>
<keyword evidence="3" id="KW-0201">Cytochrome c-type biogenesis</keyword>
<evidence type="ECO:0000259" key="8">
    <source>
        <dbReference type="PROSITE" id="PS51352"/>
    </source>
</evidence>
<comment type="subcellular location">
    <subcellularLocation>
        <location evidence="1">Cell envelope</location>
    </subcellularLocation>
</comment>
<dbReference type="PANTHER" id="PTHR42852:SF6">
    <property type="entry name" value="THIOL:DISULFIDE INTERCHANGE PROTEIN DSBE"/>
    <property type="match status" value="1"/>
</dbReference>
<dbReference type="InterPro" id="IPR050553">
    <property type="entry name" value="Thioredoxin_ResA/DsbE_sf"/>
</dbReference>
<evidence type="ECO:0000256" key="6">
    <source>
        <dbReference type="SAM" id="MobiDB-lite"/>
    </source>
</evidence>
<dbReference type="PANTHER" id="PTHR42852">
    <property type="entry name" value="THIOL:DISULFIDE INTERCHANGE PROTEIN DSBE"/>
    <property type="match status" value="1"/>
</dbReference>
<evidence type="ECO:0000313" key="9">
    <source>
        <dbReference type="EMBL" id="SFO70486.1"/>
    </source>
</evidence>
<dbReference type="Gene3D" id="3.40.30.10">
    <property type="entry name" value="Glutaredoxin"/>
    <property type="match status" value="1"/>
</dbReference>
<dbReference type="GO" id="GO:0015036">
    <property type="term" value="F:disulfide oxidoreductase activity"/>
    <property type="evidence" value="ECO:0007669"/>
    <property type="project" value="InterPro"/>
</dbReference>
<dbReference type="SUPFAM" id="SSF52833">
    <property type="entry name" value="Thioredoxin-like"/>
    <property type="match status" value="1"/>
</dbReference>
<protein>
    <submittedName>
        <fullName evidence="9">Cytochrome c biogenesis protein CcmG, thiol:disulfide interchange protein DsbE</fullName>
    </submittedName>
</protein>
<keyword evidence="5" id="KW-0676">Redox-active center</keyword>
<dbReference type="GO" id="GO:0017004">
    <property type="term" value="P:cytochrome complex assembly"/>
    <property type="evidence" value="ECO:0007669"/>
    <property type="project" value="UniProtKB-KW"/>
</dbReference>
<feature type="transmembrane region" description="Helical" evidence="7">
    <location>
        <begin position="28"/>
        <end position="48"/>
    </location>
</feature>
<dbReference type="AlphaFoldDB" id="A0A1I5JDN1"/>
<dbReference type="InterPro" id="IPR013740">
    <property type="entry name" value="Redoxin"/>
</dbReference>
<evidence type="ECO:0000256" key="5">
    <source>
        <dbReference type="ARBA" id="ARBA00023284"/>
    </source>
</evidence>
<dbReference type="OrthoDB" id="9799347at2"/>
<dbReference type="InterPro" id="IPR004799">
    <property type="entry name" value="Periplasmic_diS_OxRdtase_DsbE"/>
</dbReference>
<evidence type="ECO:0000256" key="2">
    <source>
        <dbReference type="ARBA" id="ARBA00007758"/>
    </source>
</evidence>
<evidence type="ECO:0000313" key="10">
    <source>
        <dbReference type="Proteomes" id="UP000199236"/>
    </source>
</evidence>
<evidence type="ECO:0000256" key="4">
    <source>
        <dbReference type="ARBA" id="ARBA00023157"/>
    </source>
</evidence>
<feature type="domain" description="Thioredoxin" evidence="8">
    <location>
        <begin position="62"/>
        <end position="214"/>
    </location>
</feature>
<keyword evidence="10" id="KW-1185">Reference proteome</keyword>
<evidence type="ECO:0000256" key="7">
    <source>
        <dbReference type="SAM" id="Phobius"/>
    </source>
</evidence>
<dbReference type="GO" id="GO:0030288">
    <property type="term" value="C:outer membrane-bounded periplasmic space"/>
    <property type="evidence" value="ECO:0007669"/>
    <property type="project" value="InterPro"/>
</dbReference>
<dbReference type="RefSeq" id="WP_090074573.1">
    <property type="nucleotide sequence ID" value="NZ_FOVR01000011.1"/>
</dbReference>
<evidence type="ECO:0000256" key="3">
    <source>
        <dbReference type="ARBA" id="ARBA00022748"/>
    </source>
</evidence>
<reference evidence="9 10" key="1">
    <citation type="submission" date="2016-10" db="EMBL/GenBank/DDBJ databases">
        <authorList>
            <person name="de Groot N.N."/>
        </authorList>
    </citation>
    <scope>NUCLEOTIDE SEQUENCE [LARGE SCALE GENOMIC DNA]</scope>
    <source>
        <strain evidence="9 10">CGMCC 1.9157</strain>
    </source>
</reference>
<name>A0A1I5JDN1_9HYPH</name>
<evidence type="ECO:0000256" key="1">
    <source>
        <dbReference type="ARBA" id="ARBA00004196"/>
    </source>
</evidence>
<keyword evidence="4" id="KW-1015">Disulfide bond</keyword>
<dbReference type="EMBL" id="FOVR01000011">
    <property type="protein sequence ID" value="SFO70486.1"/>
    <property type="molecule type" value="Genomic_DNA"/>
</dbReference>
<comment type="similarity">
    <text evidence="2">Belongs to the thioredoxin family. DsbE subfamily.</text>
</comment>
<dbReference type="Pfam" id="PF08534">
    <property type="entry name" value="Redoxin"/>
    <property type="match status" value="1"/>
</dbReference>
<feature type="region of interest" description="Disordered" evidence="6">
    <location>
        <begin position="1"/>
        <end position="21"/>
    </location>
</feature>
<organism evidence="9 10">
    <name type="scientific">Cohaesibacter marisflavi</name>
    <dbReference type="NCBI Taxonomy" id="655353"/>
    <lineage>
        <taxon>Bacteria</taxon>
        <taxon>Pseudomonadati</taxon>
        <taxon>Pseudomonadota</taxon>
        <taxon>Alphaproteobacteria</taxon>
        <taxon>Hyphomicrobiales</taxon>
        <taxon>Cohaesibacteraceae</taxon>
    </lineage>
</organism>
<accession>A0A1I5JDN1</accession>
<dbReference type="CDD" id="cd03010">
    <property type="entry name" value="TlpA_like_DsbE"/>
    <property type="match status" value="1"/>
</dbReference>
<dbReference type="NCBIfam" id="TIGR00385">
    <property type="entry name" value="dsbE"/>
    <property type="match status" value="1"/>
</dbReference>